<dbReference type="Proteomes" id="UP001143480">
    <property type="component" value="Unassembled WGS sequence"/>
</dbReference>
<protein>
    <submittedName>
        <fullName evidence="1">Uncharacterized protein</fullName>
    </submittedName>
</protein>
<organism evidence="1 2">
    <name type="scientific">Dactylosporangium matsuzakiense</name>
    <dbReference type="NCBI Taxonomy" id="53360"/>
    <lineage>
        <taxon>Bacteria</taxon>
        <taxon>Bacillati</taxon>
        <taxon>Actinomycetota</taxon>
        <taxon>Actinomycetes</taxon>
        <taxon>Micromonosporales</taxon>
        <taxon>Micromonosporaceae</taxon>
        <taxon>Dactylosporangium</taxon>
    </lineage>
</organism>
<reference evidence="1" key="1">
    <citation type="journal article" date="2014" name="Int. J. Syst. Evol. Microbiol.">
        <title>Complete genome sequence of Corynebacterium casei LMG S-19264T (=DSM 44701T), isolated from a smear-ripened cheese.</title>
        <authorList>
            <consortium name="US DOE Joint Genome Institute (JGI-PGF)"/>
            <person name="Walter F."/>
            <person name="Albersmeier A."/>
            <person name="Kalinowski J."/>
            <person name="Ruckert C."/>
        </authorList>
    </citation>
    <scope>NUCLEOTIDE SEQUENCE</scope>
    <source>
        <strain evidence="1">VKM Ac-1321</strain>
    </source>
</reference>
<dbReference type="AlphaFoldDB" id="A0A9W6KY14"/>
<evidence type="ECO:0000313" key="2">
    <source>
        <dbReference type="Proteomes" id="UP001143480"/>
    </source>
</evidence>
<evidence type="ECO:0000313" key="1">
    <source>
        <dbReference type="EMBL" id="GLL07539.1"/>
    </source>
</evidence>
<name>A0A9W6KY14_9ACTN</name>
<sequence length="52" mass="5600">MRSLSELVDVADPAWPEIEAAVAAAPYPVVVLPADPRRVDEELGLVQVTTRS</sequence>
<reference evidence="1" key="2">
    <citation type="submission" date="2023-01" db="EMBL/GenBank/DDBJ databases">
        <authorList>
            <person name="Sun Q."/>
            <person name="Evtushenko L."/>
        </authorList>
    </citation>
    <scope>NUCLEOTIDE SEQUENCE</scope>
    <source>
        <strain evidence="1">VKM Ac-1321</strain>
    </source>
</reference>
<dbReference type="EMBL" id="BSFP01000100">
    <property type="protein sequence ID" value="GLL07539.1"/>
    <property type="molecule type" value="Genomic_DNA"/>
</dbReference>
<accession>A0A9W6KY14</accession>
<dbReference type="InterPro" id="IPR021239">
    <property type="entry name" value="DUF2625"/>
</dbReference>
<comment type="caution">
    <text evidence="1">The sequence shown here is derived from an EMBL/GenBank/DDBJ whole genome shotgun (WGS) entry which is preliminary data.</text>
</comment>
<dbReference type="Pfam" id="PF10946">
    <property type="entry name" value="DUF2625"/>
    <property type="match status" value="1"/>
</dbReference>
<keyword evidence="2" id="KW-1185">Reference proteome</keyword>
<gene>
    <name evidence="1" type="ORF">GCM10017581_092930</name>
</gene>
<proteinExistence type="predicted"/>